<dbReference type="RefSeq" id="WP_011384551.1">
    <property type="nucleotide sequence ID" value="NC_007626.1"/>
</dbReference>
<evidence type="ECO:0000256" key="1">
    <source>
        <dbReference type="SAM" id="SignalP"/>
    </source>
</evidence>
<name>Q2W5B9_PARM1</name>
<dbReference type="STRING" id="342108.amb2152"/>
<protein>
    <submittedName>
        <fullName evidence="2">Uncharacterized protein</fullName>
    </submittedName>
</protein>
<keyword evidence="3" id="KW-1185">Reference proteome</keyword>
<feature type="chain" id="PRO_5004218272" evidence="1">
    <location>
        <begin position="25"/>
        <end position="144"/>
    </location>
</feature>
<keyword evidence="1" id="KW-0732">Signal</keyword>
<dbReference type="EMBL" id="AP007255">
    <property type="protein sequence ID" value="BAE50956.1"/>
    <property type="molecule type" value="Genomic_DNA"/>
</dbReference>
<dbReference type="OrthoDB" id="7569565at2"/>
<dbReference type="KEGG" id="mag:amb2152"/>
<dbReference type="HOGENOM" id="CLU_1794178_0_0_5"/>
<reference evidence="2 3" key="1">
    <citation type="journal article" date="2005" name="DNA Res.">
        <title>Complete genome sequence of the facultative anaerobic magnetotactic bacterium Magnetospirillum sp. strain AMB-1.</title>
        <authorList>
            <person name="Matsunaga T."/>
            <person name="Okamura Y."/>
            <person name="Fukuda Y."/>
            <person name="Wahyudi A.T."/>
            <person name="Murase Y."/>
            <person name="Takeyama H."/>
        </authorList>
    </citation>
    <scope>NUCLEOTIDE SEQUENCE [LARGE SCALE GENOMIC DNA]</scope>
    <source>
        <strain evidence="3">ATCC 700264 / AMB-1</strain>
    </source>
</reference>
<evidence type="ECO:0000313" key="2">
    <source>
        <dbReference type="EMBL" id="BAE50956.1"/>
    </source>
</evidence>
<dbReference type="Proteomes" id="UP000007058">
    <property type="component" value="Chromosome"/>
</dbReference>
<organism evidence="2 3">
    <name type="scientific">Paramagnetospirillum magneticum (strain ATCC 700264 / AMB-1)</name>
    <name type="common">Magnetospirillum magneticum</name>
    <dbReference type="NCBI Taxonomy" id="342108"/>
    <lineage>
        <taxon>Bacteria</taxon>
        <taxon>Pseudomonadati</taxon>
        <taxon>Pseudomonadota</taxon>
        <taxon>Alphaproteobacteria</taxon>
        <taxon>Rhodospirillales</taxon>
        <taxon>Magnetospirillaceae</taxon>
        <taxon>Paramagnetospirillum</taxon>
    </lineage>
</organism>
<feature type="signal peptide" evidence="1">
    <location>
        <begin position="1"/>
        <end position="24"/>
    </location>
</feature>
<gene>
    <name evidence="2" type="ordered locus">amb2152</name>
</gene>
<proteinExistence type="predicted"/>
<dbReference type="AlphaFoldDB" id="Q2W5B9"/>
<dbReference type="PROSITE" id="PS51257">
    <property type="entry name" value="PROKAR_LIPOPROTEIN"/>
    <property type="match status" value="1"/>
</dbReference>
<sequence>MRLRIPALAACGILLGACLGPSWADETAKSSPSITATYVKGAISGSKQYLRSYLAINPDCSSLGLAKVTVATEPEHGQVIVENGEAYPDFDKDNVRVRCNDRKVPAVLIYYQSESGFTGADRMVLDTVMASGMFYRHEFTINVR</sequence>
<evidence type="ECO:0000313" key="3">
    <source>
        <dbReference type="Proteomes" id="UP000007058"/>
    </source>
</evidence>
<accession>Q2W5B9</accession>